<reference evidence="2" key="2">
    <citation type="submission" date="2023-08" db="EMBL/GenBank/DDBJ databases">
        <title>Identification and characterization of horizontal gene transfer across gut microbiota members of farm animals based on homology search.</title>
        <authorList>
            <person name="Schwarzerova J."/>
            <person name="Nykrynova M."/>
            <person name="Jureckova K."/>
            <person name="Cejkova D."/>
            <person name="Rychlik I."/>
        </authorList>
    </citation>
    <scope>NUCLEOTIDE SEQUENCE</scope>
    <source>
        <strain evidence="2">ET15</strain>
        <strain evidence="1">ET37</strain>
    </source>
</reference>
<dbReference type="Proteomes" id="UP001167831">
    <property type="component" value="Unassembled WGS sequence"/>
</dbReference>
<dbReference type="Proteomes" id="UP001168478">
    <property type="component" value="Unassembled WGS sequence"/>
</dbReference>
<evidence type="ECO:0000313" key="4">
    <source>
        <dbReference type="Proteomes" id="UP001168478"/>
    </source>
</evidence>
<name>A0AAW7JMG4_9BACT</name>
<protein>
    <submittedName>
        <fullName evidence="2">Uncharacterized protein</fullName>
    </submittedName>
</protein>
<comment type="caution">
    <text evidence="2">The sequence shown here is derived from an EMBL/GenBank/DDBJ whole genome shotgun (WGS) entry which is preliminary data.</text>
</comment>
<organism evidence="2 4">
    <name type="scientific">Leyella lascolaii</name>
    <dbReference type="NCBI Taxonomy" id="1776379"/>
    <lineage>
        <taxon>Bacteria</taxon>
        <taxon>Pseudomonadati</taxon>
        <taxon>Bacteroidota</taxon>
        <taxon>Bacteroidia</taxon>
        <taxon>Bacteroidales</taxon>
        <taxon>Prevotellaceae</taxon>
        <taxon>Leyella</taxon>
    </lineage>
</organism>
<evidence type="ECO:0000313" key="2">
    <source>
        <dbReference type="EMBL" id="MDN0024040.1"/>
    </source>
</evidence>
<reference evidence="2" key="1">
    <citation type="submission" date="2023-06" db="EMBL/GenBank/DDBJ databases">
        <authorList>
            <person name="Zeman M."/>
            <person name="Kubasova T."/>
            <person name="Jahodarova E."/>
            <person name="Nykrynova M."/>
            <person name="Rychlik I."/>
        </authorList>
    </citation>
    <scope>NUCLEOTIDE SEQUENCE</scope>
    <source>
        <strain evidence="2">ET15</strain>
        <strain evidence="1">ET37</strain>
    </source>
</reference>
<sequence length="63" mass="7326">MNKKECLYVGKKDEDRGKMYIFVKDKLRSGNEWLAFRVLMSNMAARDIPYNDDDSRLSGICSC</sequence>
<gene>
    <name evidence="1" type="ORF">QVN81_00665</name>
    <name evidence="2" type="ORF">QVN84_00660</name>
</gene>
<dbReference type="EMBL" id="JAUEIF010000001">
    <property type="protein sequence ID" value="MDN0024040.1"/>
    <property type="molecule type" value="Genomic_DNA"/>
</dbReference>
<proteinExistence type="predicted"/>
<dbReference type="RefSeq" id="WP_289824371.1">
    <property type="nucleotide sequence ID" value="NZ_JAUEIE010000001.1"/>
</dbReference>
<evidence type="ECO:0000313" key="1">
    <source>
        <dbReference type="EMBL" id="MDN0021543.1"/>
    </source>
</evidence>
<accession>A0AAW7JMG4</accession>
<dbReference type="AlphaFoldDB" id="A0AAW7JMG4"/>
<dbReference type="EMBL" id="JAUEIE010000001">
    <property type="protein sequence ID" value="MDN0021543.1"/>
    <property type="molecule type" value="Genomic_DNA"/>
</dbReference>
<keyword evidence="3" id="KW-1185">Reference proteome</keyword>
<evidence type="ECO:0000313" key="3">
    <source>
        <dbReference type="Proteomes" id="UP001167831"/>
    </source>
</evidence>